<keyword evidence="8 11" id="KW-1133">Transmembrane helix</keyword>
<dbReference type="GO" id="GO:0031501">
    <property type="term" value="C:mannosyltransferase complex"/>
    <property type="evidence" value="ECO:0007669"/>
    <property type="project" value="TreeGrafter"/>
</dbReference>
<keyword evidence="3" id="KW-0337">GPI-anchor biosynthesis</keyword>
<accession>A0A7I9YWD4</accession>
<evidence type="ECO:0000256" key="8">
    <source>
        <dbReference type="ARBA" id="ARBA00022989"/>
    </source>
</evidence>
<organism evidence="12 13">
    <name type="scientific">Mycobacterium bourgelatii</name>
    <dbReference type="NCBI Taxonomy" id="1273442"/>
    <lineage>
        <taxon>Bacteria</taxon>
        <taxon>Bacillati</taxon>
        <taxon>Actinomycetota</taxon>
        <taxon>Actinomycetes</taxon>
        <taxon>Mycobacteriales</taxon>
        <taxon>Mycobacteriaceae</taxon>
        <taxon>Mycobacterium</taxon>
    </lineage>
</organism>
<feature type="transmembrane region" description="Helical" evidence="11">
    <location>
        <begin position="345"/>
        <end position="362"/>
    </location>
</feature>
<evidence type="ECO:0000256" key="3">
    <source>
        <dbReference type="ARBA" id="ARBA00022502"/>
    </source>
</evidence>
<feature type="region of interest" description="Disordered" evidence="10">
    <location>
        <begin position="1"/>
        <end position="35"/>
    </location>
</feature>
<evidence type="ECO:0000256" key="11">
    <source>
        <dbReference type="SAM" id="Phobius"/>
    </source>
</evidence>
<dbReference type="PANTHER" id="PTHR12468">
    <property type="entry name" value="GPI MANNOSYLTRANSFERASE 2"/>
    <property type="match status" value="1"/>
</dbReference>
<sequence length="422" mass="47039">MQQEQAVLPADGDRTLATTAPATQAPATEAETAPVGRNRRVLSSLSRADMRLALVIAIAWQVALTVIAEFLMPGHTSFLGHMQLWDSKAYLDVLHHQYEHDPLSPAFYPLFPLVVGAIWAATFHLVPVLLIGLVVNTVCLWLAIAALFVIATHFVPDEHRRLSAAFFLAAPAAFFMHLFYSEPLFVALGFWAYVFALRRRWLCVGLTLALLTATRLPAMLFVGLCGLEYLRSYEWKLRKAFNPKLGFFLLAPVGFFAYALFLRLVRGDWFAMFHAYHTTNSWAFHSFQPNFIRTISHAVLETVRAFLGDRPIDDNLVVNFAIPLMCIGLLLAGSLYLIIRYRSKGIPLGIFGIVAIVYFKMISSVVAVHRYTLPCLTIYIALAAIYANHPRLRAAVLGTGLVMVLVQGYLVWLCFGSGDFAG</sequence>
<comment type="pathway">
    <text evidence="2">Glycolipid biosynthesis; glycosylphosphatidylinositol-anchor biosynthesis.</text>
</comment>
<evidence type="ECO:0000256" key="2">
    <source>
        <dbReference type="ARBA" id="ARBA00004687"/>
    </source>
</evidence>
<evidence type="ECO:0000256" key="7">
    <source>
        <dbReference type="ARBA" id="ARBA00022824"/>
    </source>
</evidence>
<dbReference type="InterPro" id="IPR007315">
    <property type="entry name" value="PIG-V/Gpi18"/>
</dbReference>
<feature type="compositionally biased region" description="Low complexity" evidence="10">
    <location>
        <begin position="17"/>
        <end position="34"/>
    </location>
</feature>
<dbReference type="GO" id="GO:0004376">
    <property type="term" value="F:GPI mannosyltransferase activity"/>
    <property type="evidence" value="ECO:0007669"/>
    <property type="project" value="InterPro"/>
</dbReference>
<dbReference type="Proteomes" id="UP000465360">
    <property type="component" value="Unassembled WGS sequence"/>
</dbReference>
<name>A0A7I9YWD4_MYCBU</name>
<evidence type="ECO:0000256" key="9">
    <source>
        <dbReference type="ARBA" id="ARBA00023136"/>
    </source>
</evidence>
<proteinExistence type="predicted"/>
<feature type="transmembrane region" description="Helical" evidence="11">
    <location>
        <begin position="368"/>
        <end position="387"/>
    </location>
</feature>
<comment type="subcellular location">
    <subcellularLocation>
        <location evidence="1">Endoplasmic reticulum membrane</location>
        <topology evidence="1">Multi-pass membrane protein</topology>
    </subcellularLocation>
</comment>
<feature type="transmembrane region" description="Helical" evidence="11">
    <location>
        <begin position="394"/>
        <end position="412"/>
    </location>
</feature>
<evidence type="ECO:0000256" key="4">
    <source>
        <dbReference type="ARBA" id="ARBA00022676"/>
    </source>
</evidence>
<dbReference type="UniPathway" id="UPA00196"/>
<evidence type="ECO:0000256" key="5">
    <source>
        <dbReference type="ARBA" id="ARBA00022679"/>
    </source>
</evidence>
<feature type="transmembrane region" description="Helical" evidence="11">
    <location>
        <begin position="52"/>
        <end position="72"/>
    </location>
</feature>
<gene>
    <name evidence="12" type="ORF">MBOU_50620</name>
</gene>
<dbReference type="GO" id="GO:0016020">
    <property type="term" value="C:membrane"/>
    <property type="evidence" value="ECO:0007669"/>
    <property type="project" value="GOC"/>
</dbReference>
<evidence type="ECO:0008006" key="14">
    <source>
        <dbReference type="Google" id="ProtNLM"/>
    </source>
</evidence>
<feature type="transmembrane region" description="Helical" evidence="11">
    <location>
        <begin position="245"/>
        <end position="265"/>
    </location>
</feature>
<keyword evidence="13" id="KW-1185">Reference proteome</keyword>
<reference evidence="12 13" key="1">
    <citation type="journal article" date="2019" name="Emerg. Microbes Infect.">
        <title>Comprehensive subspecies identification of 175 nontuberculous mycobacteria species based on 7547 genomic profiles.</title>
        <authorList>
            <person name="Matsumoto Y."/>
            <person name="Kinjo T."/>
            <person name="Motooka D."/>
            <person name="Nabeya D."/>
            <person name="Jung N."/>
            <person name="Uechi K."/>
            <person name="Horii T."/>
            <person name="Iida T."/>
            <person name="Fujita J."/>
            <person name="Nakamura S."/>
        </authorList>
    </citation>
    <scope>NUCLEOTIDE SEQUENCE [LARGE SCALE GENOMIC DNA]</scope>
    <source>
        <strain evidence="12 13">JCM 30725</strain>
    </source>
</reference>
<keyword evidence="6 11" id="KW-0812">Transmembrane</keyword>
<dbReference type="AlphaFoldDB" id="A0A7I9YWD4"/>
<evidence type="ECO:0000313" key="13">
    <source>
        <dbReference type="Proteomes" id="UP000465360"/>
    </source>
</evidence>
<keyword evidence="9 11" id="KW-0472">Membrane</keyword>
<dbReference type="GO" id="GO:0000009">
    <property type="term" value="F:alpha-1,6-mannosyltransferase activity"/>
    <property type="evidence" value="ECO:0007669"/>
    <property type="project" value="InterPro"/>
</dbReference>
<keyword evidence="4" id="KW-0328">Glycosyltransferase</keyword>
<feature type="transmembrane region" description="Helical" evidence="11">
    <location>
        <begin position="117"/>
        <end position="150"/>
    </location>
</feature>
<protein>
    <recommendedName>
        <fullName evidence="14">Mannosyltransferase</fullName>
    </recommendedName>
</protein>
<dbReference type="GO" id="GO:0006506">
    <property type="term" value="P:GPI anchor biosynthetic process"/>
    <property type="evidence" value="ECO:0007669"/>
    <property type="project" value="UniProtKB-UniPathway"/>
</dbReference>
<dbReference type="EMBL" id="BLKZ01000001">
    <property type="protein sequence ID" value="GFG93020.1"/>
    <property type="molecule type" value="Genomic_DNA"/>
</dbReference>
<keyword evidence="7" id="KW-0256">Endoplasmic reticulum</keyword>
<keyword evidence="5" id="KW-0808">Transferase</keyword>
<comment type="caution">
    <text evidence="12">The sequence shown here is derived from an EMBL/GenBank/DDBJ whole genome shotgun (WGS) entry which is preliminary data.</text>
</comment>
<feature type="transmembrane region" description="Helical" evidence="11">
    <location>
        <begin position="316"/>
        <end position="338"/>
    </location>
</feature>
<dbReference type="PANTHER" id="PTHR12468:SF2">
    <property type="entry name" value="GPI MANNOSYLTRANSFERASE 2"/>
    <property type="match status" value="1"/>
</dbReference>
<evidence type="ECO:0000256" key="1">
    <source>
        <dbReference type="ARBA" id="ARBA00004477"/>
    </source>
</evidence>
<evidence type="ECO:0000256" key="6">
    <source>
        <dbReference type="ARBA" id="ARBA00022692"/>
    </source>
</evidence>
<evidence type="ECO:0000313" key="12">
    <source>
        <dbReference type="EMBL" id="GFG93020.1"/>
    </source>
</evidence>
<evidence type="ECO:0000256" key="10">
    <source>
        <dbReference type="SAM" id="MobiDB-lite"/>
    </source>
</evidence>